<dbReference type="OrthoDB" id="7362857at2"/>
<reference evidence="2 3" key="1">
    <citation type="journal article" date="2014" name="Genome Announc.">
        <title>Draft Genome Sequence of Magnetospirillum sp. Strain SO-1, a Freshwater Magnetotactic Bacterium Isolated from the Ol'khovka River, Russia.</title>
        <authorList>
            <person name="Grouzdev D.S."/>
            <person name="Dziuba M.V."/>
            <person name="Sukhacheva M.S."/>
            <person name="Mardanov A.V."/>
            <person name="Beletskiy A.V."/>
            <person name="Kuznetsov B.B."/>
            <person name="Skryabin K.G."/>
        </authorList>
    </citation>
    <scope>NUCLEOTIDE SEQUENCE [LARGE SCALE GENOMIC DNA]</scope>
    <source>
        <strain evidence="2 3">SO-1</strain>
    </source>
</reference>
<feature type="compositionally biased region" description="Pro residues" evidence="1">
    <location>
        <begin position="20"/>
        <end position="29"/>
    </location>
</feature>
<evidence type="ECO:0000256" key="1">
    <source>
        <dbReference type="SAM" id="MobiDB-lite"/>
    </source>
</evidence>
<evidence type="ECO:0000313" key="3">
    <source>
        <dbReference type="Proteomes" id="UP000011744"/>
    </source>
</evidence>
<dbReference type="AlphaFoldDB" id="M3AC71"/>
<comment type="caution">
    <text evidence="2">The sequence shown here is derived from an EMBL/GenBank/DDBJ whole genome shotgun (WGS) entry which is preliminary data.</text>
</comment>
<organism evidence="2 3">
    <name type="scientific">Paramagnetospirillum caucaseum</name>
    <dbReference type="NCBI Taxonomy" id="1244869"/>
    <lineage>
        <taxon>Bacteria</taxon>
        <taxon>Pseudomonadati</taxon>
        <taxon>Pseudomonadota</taxon>
        <taxon>Alphaproteobacteria</taxon>
        <taxon>Rhodospirillales</taxon>
        <taxon>Magnetospirillaceae</taxon>
        <taxon>Paramagnetospirillum</taxon>
    </lineage>
</organism>
<feature type="compositionally biased region" description="Basic and acidic residues" evidence="1">
    <location>
        <begin position="8"/>
        <end position="19"/>
    </location>
</feature>
<sequence>MPVRFSFRRMDAAERRHDGPIPPAAPPPGAARARLFQRLAAEQREDIARRRQALKAATLAGDTILRRDQGLLRFYRDQGAAWTASRLD</sequence>
<gene>
    <name evidence="2" type="ORF">H261_08748</name>
</gene>
<feature type="region of interest" description="Disordered" evidence="1">
    <location>
        <begin position="1"/>
        <end position="29"/>
    </location>
</feature>
<dbReference type="STRING" id="1244869.H261_08748"/>
<accession>M3AC71</accession>
<protein>
    <submittedName>
        <fullName evidence="2">Uncharacterized protein</fullName>
    </submittedName>
</protein>
<dbReference type="PATRIC" id="fig|1244869.3.peg.1769"/>
<keyword evidence="3" id="KW-1185">Reference proteome</keyword>
<evidence type="ECO:0000313" key="2">
    <source>
        <dbReference type="EMBL" id="EME70398.1"/>
    </source>
</evidence>
<dbReference type="Proteomes" id="UP000011744">
    <property type="component" value="Unassembled WGS sequence"/>
</dbReference>
<dbReference type="EMBL" id="AONQ01000018">
    <property type="protein sequence ID" value="EME70398.1"/>
    <property type="molecule type" value="Genomic_DNA"/>
</dbReference>
<name>M3AC71_9PROT</name>
<dbReference type="RefSeq" id="WP_008616553.1">
    <property type="nucleotide sequence ID" value="NZ_AONQ01000018.1"/>
</dbReference>
<dbReference type="eggNOG" id="ENOG502ZHEH">
    <property type="taxonomic scope" value="Bacteria"/>
</dbReference>
<proteinExistence type="predicted"/>